<accession>A0A4D6LSP3</accession>
<dbReference type="InterPro" id="IPR004361">
    <property type="entry name" value="Glyoxalase_1"/>
</dbReference>
<evidence type="ECO:0000256" key="11">
    <source>
        <dbReference type="PIRSR" id="PIRSR604361-3"/>
    </source>
</evidence>
<comment type="catalytic activity">
    <reaction evidence="9">
        <text>(R)-S-lactoylglutathione = methylglyoxal + glutathione</text>
        <dbReference type="Rhea" id="RHEA:19069"/>
        <dbReference type="ChEBI" id="CHEBI:17158"/>
        <dbReference type="ChEBI" id="CHEBI:57474"/>
        <dbReference type="ChEBI" id="CHEBI:57925"/>
        <dbReference type="EC" id="4.4.1.5"/>
    </reaction>
</comment>
<protein>
    <recommendedName>
        <fullName evidence="4">lactoylglutathione lyase</fullName>
        <ecNumber evidence="4">4.4.1.5</ecNumber>
    </recommendedName>
    <alternativeName>
        <fullName evidence="8">Glyoxalase I</fullName>
    </alternativeName>
</protein>
<evidence type="ECO:0000256" key="5">
    <source>
        <dbReference type="ARBA" id="ARBA00022723"/>
    </source>
</evidence>
<dbReference type="PANTHER" id="PTHR46036:SF10">
    <property type="entry name" value="LACTOYLGLUTATHIONE LYASE"/>
    <property type="match status" value="1"/>
</dbReference>
<evidence type="ECO:0000256" key="2">
    <source>
        <dbReference type="ARBA" id="ARBA00005008"/>
    </source>
</evidence>
<dbReference type="PROSITE" id="PS51257">
    <property type="entry name" value="PROKAR_LIPOPROTEIN"/>
    <property type="match status" value="1"/>
</dbReference>
<dbReference type="Gramene" id="Vigun04g009900.1.v1.2">
    <property type="protein sequence ID" value="Vigun04g009900.1.v1.2"/>
    <property type="gene ID" value="Vigun04g009900.v1.2"/>
</dbReference>
<comment type="similarity">
    <text evidence="3">Belongs to the glyoxalase I family.</text>
</comment>
<keyword evidence="5 11" id="KW-0479">Metal-binding</keyword>
<keyword evidence="6" id="KW-0677">Repeat</keyword>
<reference evidence="13 14" key="1">
    <citation type="submission" date="2019-04" db="EMBL/GenBank/DDBJ databases">
        <title>An improved genome assembly and genetic linkage map for asparagus bean, Vigna unguiculata ssp. sesquipedialis.</title>
        <authorList>
            <person name="Xia Q."/>
            <person name="Zhang R."/>
            <person name="Dong Y."/>
        </authorList>
    </citation>
    <scope>NUCLEOTIDE SEQUENCE [LARGE SCALE GENOMIC DNA]</scope>
    <source>
        <tissue evidence="13">Leaf</tissue>
    </source>
</reference>
<comment type="cofactor">
    <cofactor evidence="11">
        <name>Zn(2+)</name>
        <dbReference type="ChEBI" id="CHEBI:29105"/>
    </cofactor>
    <text evidence="11">Binds 1 zinc ion per subunit. In the homodimer, two zinc ions are bound between subunits.</text>
</comment>
<dbReference type="PROSITE" id="PS00934">
    <property type="entry name" value="GLYOXALASE_I_1"/>
    <property type="match status" value="1"/>
</dbReference>
<dbReference type="InterPro" id="IPR029068">
    <property type="entry name" value="Glyas_Bleomycin-R_OHBP_Dase"/>
</dbReference>
<dbReference type="InterPro" id="IPR004360">
    <property type="entry name" value="Glyas_Fos-R_dOase_dom"/>
</dbReference>
<dbReference type="EC" id="4.4.1.5" evidence="4"/>
<evidence type="ECO:0000256" key="8">
    <source>
        <dbReference type="ARBA" id="ARBA00030537"/>
    </source>
</evidence>
<evidence type="ECO:0000256" key="9">
    <source>
        <dbReference type="ARBA" id="ARBA00048273"/>
    </source>
</evidence>
<dbReference type="PROSITE" id="PS51819">
    <property type="entry name" value="VOC"/>
    <property type="match status" value="2"/>
</dbReference>
<dbReference type="PANTHER" id="PTHR46036">
    <property type="entry name" value="LACTOYLGLUTATHIONE LYASE"/>
    <property type="match status" value="1"/>
</dbReference>
<feature type="domain" description="VOC" evidence="12">
    <location>
        <begin position="84"/>
        <end position="208"/>
    </location>
</feature>
<dbReference type="GO" id="GO:0046872">
    <property type="term" value="F:metal ion binding"/>
    <property type="evidence" value="ECO:0007669"/>
    <property type="project" value="UniProtKB-KW"/>
</dbReference>
<dbReference type="OrthoDB" id="16820at2759"/>
<dbReference type="GO" id="GO:0005737">
    <property type="term" value="C:cytoplasm"/>
    <property type="evidence" value="ECO:0007669"/>
    <property type="project" value="TreeGrafter"/>
</dbReference>
<proteinExistence type="inferred from homology"/>
<evidence type="ECO:0000256" key="7">
    <source>
        <dbReference type="ARBA" id="ARBA00023239"/>
    </source>
</evidence>
<dbReference type="Proteomes" id="UP000501690">
    <property type="component" value="Linkage Group LG5"/>
</dbReference>
<evidence type="ECO:0000313" key="13">
    <source>
        <dbReference type="EMBL" id="QCD92049.1"/>
    </source>
</evidence>
<evidence type="ECO:0000256" key="1">
    <source>
        <dbReference type="ARBA" id="ARBA00003610"/>
    </source>
</evidence>
<dbReference type="GO" id="GO:0019243">
    <property type="term" value="P:methylglyoxal catabolic process to D-lactate via S-lactoyl-glutathione"/>
    <property type="evidence" value="ECO:0007669"/>
    <property type="project" value="TreeGrafter"/>
</dbReference>
<keyword evidence="14" id="KW-1185">Reference proteome</keyword>
<gene>
    <name evidence="13" type="ORF">DEO72_LG5g106</name>
</gene>
<feature type="binding site" evidence="11">
    <location>
        <position position="204"/>
    </location>
    <ligand>
        <name>Zn(2+)</name>
        <dbReference type="ChEBI" id="CHEBI:29105"/>
        <note>ligand shared between dimeric partners</note>
    </ligand>
</feature>
<evidence type="ECO:0000313" key="14">
    <source>
        <dbReference type="Proteomes" id="UP000501690"/>
    </source>
</evidence>
<comment type="function">
    <text evidence="1">Catalyzes the conversion of hemimercaptal, formed from methylglyoxal and glutathione, to S-lactoylglutathione.</text>
</comment>
<dbReference type="UniPathway" id="UPA00619">
    <property type="reaction ID" value="UER00675"/>
</dbReference>
<organism evidence="13 14">
    <name type="scientific">Vigna unguiculata</name>
    <name type="common">Cowpea</name>
    <dbReference type="NCBI Taxonomy" id="3917"/>
    <lineage>
        <taxon>Eukaryota</taxon>
        <taxon>Viridiplantae</taxon>
        <taxon>Streptophyta</taxon>
        <taxon>Embryophyta</taxon>
        <taxon>Tracheophyta</taxon>
        <taxon>Spermatophyta</taxon>
        <taxon>Magnoliopsida</taxon>
        <taxon>eudicotyledons</taxon>
        <taxon>Gunneridae</taxon>
        <taxon>Pentapetalae</taxon>
        <taxon>rosids</taxon>
        <taxon>fabids</taxon>
        <taxon>Fabales</taxon>
        <taxon>Fabaceae</taxon>
        <taxon>Papilionoideae</taxon>
        <taxon>50 kb inversion clade</taxon>
        <taxon>NPAAA clade</taxon>
        <taxon>indigoferoid/millettioid clade</taxon>
        <taxon>Phaseoleae</taxon>
        <taxon>Vigna</taxon>
    </lineage>
</organism>
<dbReference type="InterPro" id="IPR018146">
    <property type="entry name" value="Glyoxalase_1_CS"/>
</dbReference>
<evidence type="ECO:0000256" key="10">
    <source>
        <dbReference type="PIRSR" id="PIRSR604361-1"/>
    </source>
</evidence>
<feature type="active site" description="Proton donor/acceptor" evidence="10">
    <location>
        <position position="204"/>
    </location>
</feature>
<keyword evidence="7 13" id="KW-0456">Lyase</keyword>
<name>A0A4D6LSP3_VIGUN</name>
<feature type="binding site" evidence="11">
    <location>
        <position position="156"/>
    </location>
    <ligand>
        <name>Zn(2+)</name>
        <dbReference type="ChEBI" id="CHEBI:29105"/>
        <note>ligand shared between dimeric partners</note>
    </ligand>
</feature>
<dbReference type="AlphaFoldDB" id="A0A4D6LSP3"/>
<dbReference type="InterPro" id="IPR037523">
    <property type="entry name" value="VOC_core"/>
</dbReference>
<dbReference type="GO" id="GO:0004462">
    <property type="term" value="F:lactoylglutathione lyase activity"/>
    <property type="evidence" value="ECO:0007669"/>
    <property type="project" value="UniProtKB-EC"/>
</dbReference>
<dbReference type="EMBL" id="CP039349">
    <property type="protein sequence ID" value="QCD92049.1"/>
    <property type="molecule type" value="Genomic_DNA"/>
</dbReference>
<evidence type="ECO:0000256" key="4">
    <source>
        <dbReference type="ARBA" id="ARBA00012081"/>
    </source>
</evidence>
<dbReference type="Gene3D" id="3.10.180.10">
    <property type="entry name" value="2,3-Dihydroxybiphenyl 1,2-Dioxygenase, domain 1"/>
    <property type="match status" value="2"/>
</dbReference>
<evidence type="ECO:0000256" key="3">
    <source>
        <dbReference type="ARBA" id="ARBA00010363"/>
    </source>
</evidence>
<dbReference type="SUPFAM" id="SSF54593">
    <property type="entry name" value="Glyoxalase/Bleomycin resistance protein/Dihydroxybiphenyl dioxygenase"/>
    <property type="match status" value="2"/>
</dbReference>
<feature type="binding site" evidence="11">
    <location>
        <position position="138"/>
    </location>
    <ligand>
        <name>Zn(2+)</name>
        <dbReference type="ChEBI" id="CHEBI:29105"/>
        <note>ligand shared between dimeric partners</note>
    </ligand>
</feature>
<feature type="domain" description="VOC" evidence="12">
    <location>
        <begin position="214"/>
        <end position="338"/>
    </location>
</feature>
<comment type="pathway">
    <text evidence="2">Secondary metabolite metabolism; methylglyoxal degradation; (R)-lactate from methylglyoxal: step 1/2.</text>
</comment>
<dbReference type="FunFam" id="3.10.180.10:FF:000004">
    <property type="entry name" value="Lactoylglutathione lyase"/>
    <property type="match status" value="1"/>
</dbReference>
<sequence>MASSIRPSLSSFMLPSFSSCNPSQKFSLFHLGSGIRRFHNFGLKPSKFLRHDDDHCMRAKASGNTSSTAAPENALDWVKHDKRRMLHVVYRVGDLDKTIKFYTECLGMKLLRQRDMQEQRHTNAFLGYGPEDAHFAVELTYNYGVDKYDIGDGFGHFGLAVDDISRIVELVRAKGGKITREPMLIKGGNSVNAFIEDPDGYQFELLERPPSPEPLCKVMLRVGDLDRSIKFYEKAFGMELLRTQDDPESKNTIAILGYGPEEKSTVLELTYNYGVTKYAKGDAYAQIAIATDDVYQTAEAIKLAGGKITREPGPIPDIKTKITSCEDPDGWKTVFVDNIDFSRELE</sequence>
<evidence type="ECO:0000259" key="12">
    <source>
        <dbReference type="PROSITE" id="PS51819"/>
    </source>
</evidence>
<keyword evidence="11" id="KW-0862">Zinc</keyword>
<dbReference type="NCBIfam" id="TIGR00068">
    <property type="entry name" value="glyox_I"/>
    <property type="match status" value="1"/>
</dbReference>
<dbReference type="Pfam" id="PF00903">
    <property type="entry name" value="Glyoxalase"/>
    <property type="match status" value="2"/>
</dbReference>
<evidence type="ECO:0000256" key="6">
    <source>
        <dbReference type="ARBA" id="ARBA00022737"/>
    </source>
</evidence>
<dbReference type="CDD" id="cd16358">
    <property type="entry name" value="GlxI_Ni"/>
    <property type="match status" value="1"/>
</dbReference>